<sequence>MKYGYSLVASLLVLGLQPSGAFTSLPQKRAEVSKIGRITPSISSPIVSYNDNNKSASGLILASSENSNEASESSWAFNPLYASLWLGFLGFAAAGPGDFFSPADTAMITSYIENPSDPGFAEGFQLVFNYLGLLPIIIACTAVPQASQRGLPPLPFLVASFGAGYAGVGPYLSFRAPPREEFIPSEAGWFTRNVLESKLLGWGVVAGALFLPIYVGFADALLTDASAAVQSYADLFSASKFVSASSMDLLILNIVAATLIPRDLKLRLPDIDEQKARLIGASTLLVPVVGAALYCALRPALPANED</sequence>
<accession>A0A9N8DBE9</accession>
<dbReference type="OrthoDB" id="47210at2759"/>
<comment type="caution">
    <text evidence="3">The sequence shown here is derived from an EMBL/GenBank/DDBJ whole genome shotgun (WGS) entry which is preliminary data.</text>
</comment>
<keyword evidence="1" id="KW-1133">Transmembrane helix</keyword>
<feature type="transmembrane region" description="Helical" evidence="1">
    <location>
        <begin position="154"/>
        <end position="174"/>
    </location>
</feature>
<dbReference type="PANTHER" id="PTHR36009:SF3">
    <property type="entry name" value="TRANSMEMBRANE PROTEIN"/>
    <property type="match status" value="1"/>
</dbReference>
<dbReference type="AlphaFoldDB" id="A0A9N8DBE9"/>
<dbReference type="PANTHER" id="PTHR36009">
    <property type="match status" value="1"/>
</dbReference>
<dbReference type="EMBL" id="CAICTM010000074">
    <property type="protein sequence ID" value="CAB9500087.1"/>
    <property type="molecule type" value="Genomic_DNA"/>
</dbReference>
<feature type="transmembrane region" description="Helical" evidence="1">
    <location>
        <begin position="199"/>
        <end position="221"/>
    </location>
</feature>
<feature type="signal peptide" evidence="2">
    <location>
        <begin position="1"/>
        <end position="23"/>
    </location>
</feature>
<evidence type="ECO:0000256" key="2">
    <source>
        <dbReference type="SAM" id="SignalP"/>
    </source>
</evidence>
<gene>
    <name evidence="3" type="ORF">SEMRO_75_G041290.1</name>
</gene>
<dbReference type="Proteomes" id="UP001153069">
    <property type="component" value="Unassembled WGS sequence"/>
</dbReference>
<evidence type="ECO:0000256" key="1">
    <source>
        <dbReference type="SAM" id="Phobius"/>
    </source>
</evidence>
<keyword evidence="4" id="KW-1185">Reference proteome</keyword>
<keyword evidence="1" id="KW-0472">Membrane</keyword>
<evidence type="ECO:0000313" key="3">
    <source>
        <dbReference type="EMBL" id="CAB9500087.1"/>
    </source>
</evidence>
<feature type="transmembrane region" description="Helical" evidence="1">
    <location>
        <begin position="241"/>
        <end position="260"/>
    </location>
</feature>
<proteinExistence type="predicted"/>
<organism evidence="3 4">
    <name type="scientific">Seminavis robusta</name>
    <dbReference type="NCBI Taxonomy" id="568900"/>
    <lineage>
        <taxon>Eukaryota</taxon>
        <taxon>Sar</taxon>
        <taxon>Stramenopiles</taxon>
        <taxon>Ochrophyta</taxon>
        <taxon>Bacillariophyta</taxon>
        <taxon>Bacillariophyceae</taxon>
        <taxon>Bacillariophycidae</taxon>
        <taxon>Naviculales</taxon>
        <taxon>Naviculaceae</taxon>
        <taxon>Seminavis</taxon>
    </lineage>
</organism>
<keyword evidence="2" id="KW-0732">Signal</keyword>
<feature type="transmembrane region" description="Helical" evidence="1">
    <location>
        <begin position="281"/>
        <end position="301"/>
    </location>
</feature>
<name>A0A9N8DBE9_9STRA</name>
<evidence type="ECO:0000313" key="4">
    <source>
        <dbReference type="Proteomes" id="UP001153069"/>
    </source>
</evidence>
<keyword evidence="1" id="KW-0812">Transmembrane</keyword>
<reference evidence="3" key="1">
    <citation type="submission" date="2020-06" db="EMBL/GenBank/DDBJ databases">
        <authorList>
            <consortium name="Plant Systems Biology data submission"/>
        </authorList>
    </citation>
    <scope>NUCLEOTIDE SEQUENCE</scope>
    <source>
        <strain evidence="3">D6</strain>
    </source>
</reference>
<feature type="chain" id="PRO_5040484265" evidence="2">
    <location>
        <begin position="24"/>
        <end position="306"/>
    </location>
</feature>
<protein>
    <submittedName>
        <fullName evidence="3">Uncharacterized protein</fullName>
    </submittedName>
</protein>